<evidence type="ECO:0000313" key="2">
    <source>
        <dbReference type="Proteomes" id="UP000184191"/>
    </source>
</evidence>
<dbReference type="EMBL" id="FRBN01000017">
    <property type="protein sequence ID" value="SHL51832.1"/>
    <property type="molecule type" value="Genomic_DNA"/>
</dbReference>
<dbReference type="AlphaFoldDB" id="A0A1M7BA14"/>
<name>A0A1M7BA14_9RHOB</name>
<dbReference type="RefSeq" id="WP_073199003.1">
    <property type="nucleotide sequence ID" value="NZ_FRBN01000017.1"/>
</dbReference>
<evidence type="ECO:0000313" key="1">
    <source>
        <dbReference type="EMBL" id="SHL51832.1"/>
    </source>
</evidence>
<protein>
    <submittedName>
        <fullName evidence="1">Uncharacterized protein</fullName>
    </submittedName>
</protein>
<sequence>MPGYISEYDHYGNSPEFIELAFPAGTDISAYEVVIYGSDGRVDHTISLSSLTLQSTVRGTDVYVIDATTPGFSGIEMGDSTALADDTGAIVQFITHTGAVTAVDGPAAGETSTYIGTASGTTNSLQSDDGGQSYYVQSSTNPGRALNGRPARPCLTVGQVKRHIMRGISPQMPLRLRARKEWDFDAMIERLHGDPGSSGHHRKRA</sequence>
<keyword evidence="2" id="KW-1185">Reference proteome</keyword>
<organism evidence="1 2">
    <name type="scientific">Roseovarius marisflavi</name>
    <dbReference type="NCBI Taxonomy" id="1054996"/>
    <lineage>
        <taxon>Bacteria</taxon>
        <taxon>Pseudomonadati</taxon>
        <taxon>Pseudomonadota</taxon>
        <taxon>Alphaproteobacteria</taxon>
        <taxon>Rhodobacterales</taxon>
        <taxon>Roseobacteraceae</taxon>
        <taxon>Roseovarius</taxon>
    </lineage>
</organism>
<dbReference type="Proteomes" id="UP000184191">
    <property type="component" value="Unassembled WGS sequence"/>
</dbReference>
<gene>
    <name evidence="1" type="ORF">SAMN05444414_11721</name>
</gene>
<proteinExistence type="predicted"/>
<accession>A0A1M7BA14</accession>
<dbReference type="STRING" id="1054996.SAMN05444414_11721"/>
<dbReference type="OrthoDB" id="7742354at2"/>
<reference evidence="2" key="1">
    <citation type="submission" date="2016-11" db="EMBL/GenBank/DDBJ databases">
        <authorList>
            <person name="Varghese N."/>
            <person name="Submissions S."/>
        </authorList>
    </citation>
    <scope>NUCLEOTIDE SEQUENCE [LARGE SCALE GENOMIC DNA]</scope>
    <source>
        <strain evidence="2">DSM 29327</strain>
    </source>
</reference>